<dbReference type="GO" id="GO:0006952">
    <property type="term" value="P:defense response"/>
    <property type="evidence" value="ECO:0007669"/>
    <property type="project" value="InterPro"/>
</dbReference>
<dbReference type="PANTHER" id="PTHR12015">
    <property type="entry name" value="SMALL INDUCIBLE CYTOKINE A"/>
    <property type="match status" value="1"/>
</dbReference>
<name>A7LBH8_RHCM6</name>
<evidence type="ECO:0000256" key="1">
    <source>
        <dbReference type="ARBA" id="ARBA00004613"/>
    </source>
</evidence>
<sequence>MNRAIFNPRVLGVALLLMTLIAYHQTAAVELRCQCLQVTQGINPKNIQSMTITKPNGGCDRREIIATLKNGQKVCLNPEAPMMKKILSKFPGGTYSSFWQHFMTLFTD</sequence>
<dbReference type="InterPro" id="IPR001811">
    <property type="entry name" value="Chemokine_IL8-like_dom"/>
</dbReference>
<dbReference type="PRINTS" id="PR00437">
    <property type="entry name" value="SMALLCYTKCXC"/>
</dbReference>
<dbReference type="GO" id="GO:0008009">
    <property type="term" value="F:chemokine activity"/>
    <property type="evidence" value="ECO:0007669"/>
    <property type="project" value="InterPro"/>
</dbReference>
<evidence type="ECO:0000313" key="10">
    <source>
        <dbReference type="EMBL" id="AEI59310.1"/>
    </source>
</evidence>
<dbReference type="EMBL" id="JN039371">
    <property type="protein sequence ID" value="AEI59310.1"/>
    <property type="molecule type" value="Genomic_DNA"/>
</dbReference>
<evidence type="ECO:0000259" key="7">
    <source>
        <dbReference type="SMART" id="SM00199"/>
    </source>
</evidence>
<gene>
    <name evidence="9" type="primary">UL146b</name>
    <name evidence="8" type="ORF">Rhul146b</name>
</gene>
<feature type="domain" description="Chemokine interleukin-8-like" evidence="7">
    <location>
        <begin position="30"/>
        <end position="90"/>
    </location>
</feature>
<dbReference type="GO" id="GO:0006955">
    <property type="term" value="P:immune response"/>
    <property type="evidence" value="ECO:0007669"/>
    <property type="project" value="InterPro"/>
</dbReference>
<evidence type="ECO:0000313" key="8">
    <source>
        <dbReference type="EMBL" id="ABS84079.1"/>
    </source>
</evidence>
<comment type="subcellular location">
    <subcellularLocation>
        <location evidence="1">Secreted</location>
    </subcellularLocation>
</comment>
<dbReference type="Pfam" id="PF00048">
    <property type="entry name" value="IL8"/>
    <property type="match status" value="1"/>
</dbReference>
<reference evidence="11" key="5">
    <citation type="journal article" date="2014" name="J. Virol.">
        <title>Limited Dissemination and Shedding of the UL128-Complex-Intact, UL/b'-Defective Rhesus Cytomegalovirus Strain 180.92.</title>
        <authorList>
            <person name="Assaf B.T."/>
            <person name="Mansfield K.G."/>
            <person name="Strelow L."/>
            <person name="Westmoreland S.V."/>
            <person name="Barry P.A."/>
            <person name="Kaur A."/>
        </authorList>
    </citation>
    <scope>NUCLEOTIDE SEQUENCE</scope>
    <source>
        <strain evidence="11">RhCMV 180.92 wild-type-like variant</strain>
    </source>
</reference>
<proteinExistence type="inferred from homology"/>
<dbReference type="FunFam" id="2.40.50.40:FF:000004">
    <property type="entry name" value="C-X-C motif chemokine"/>
    <property type="match status" value="1"/>
</dbReference>
<evidence type="ECO:0000256" key="4">
    <source>
        <dbReference type="ARBA" id="ARBA00023030"/>
    </source>
</evidence>
<dbReference type="InterPro" id="IPR001089">
    <property type="entry name" value="Chemokine_CXC"/>
</dbReference>
<evidence type="ECO:0000313" key="11">
    <source>
        <dbReference type="EMBL" id="AID54722.1"/>
    </source>
</evidence>
<keyword evidence="6" id="KW-0395">Inflammatory response</keyword>
<dbReference type="EMBL" id="JN034598">
    <property type="protein sequence ID" value="AEI59303.1"/>
    <property type="molecule type" value="Genomic_DNA"/>
</dbReference>
<organismHost>
    <name type="scientific">Macaca mulatta</name>
    <name type="common">Rhesus macaque</name>
    <dbReference type="NCBI Taxonomy" id="9544"/>
</organismHost>
<evidence type="ECO:0000313" key="9">
    <source>
        <dbReference type="EMBL" id="AEI59303.1"/>
    </source>
</evidence>
<dbReference type="EMBL" id="EF990256">
    <property type="protein sequence ID" value="ABS84089.1"/>
    <property type="molecule type" value="Genomic_DNA"/>
</dbReference>
<dbReference type="InterPro" id="IPR036048">
    <property type="entry name" value="Interleukin_8-like_sf"/>
</dbReference>
<reference evidence="8" key="1">
    <citation type="journal article" date="2008" name="Virology">
        <title>Protein coding content of the UL)b' region of wild-type rhesus cytomegalovirus.</title>
        <authorList>
            <person name="Oxford K.L."/>
            <person name="Eberhardt M.K."/>
            <person name="Yang K.W."/>
            <person name="Strelow L."/>
            <person name="Kelly S."/>
            <person name="Zhou S.S."/>
            <person name="Barry P.A."/>
        </authorList>
    </citation>
    <scope>NUCLEOTIDE SEQUENCE</scope>
    <source>
        <strain evidence="8">Wild-type</strain>
    </source>
</reference>
<evidence type="ECO:0000256" key="2">
    <source>
        <dbReference type="ARBA" id="ARBA00010665"/>
    </source>
</evidence>
<dbReference type="EMBL" id="EF990255">
    <property type="protein sequence ID" value="ABS84079.1"/>
    <property type="molecule type" value="Genomic_DNA"/>
</dbReference>
<comment type="similarity">
    <text evidence="2">Belongs to the intercrine alpha (chemokine CxC) family.</text>
</comment>
<keyword evidence="5" id="KW-1015">Disulfide bond</keyword>
<dbReference type="PANTHER" id="PTHR12015:SF192">
    <property type="entry name" value="GROWTH-REGULATED ALPHA PROTEIN"/>
    <property type="match status" value="1"/>
</dbReference>
<dbReference type="PRINTS" id="PR00436">
    <property type="entry name" value="INTERLEUKIN8"/>
</dbReference>
<evidence type="ECO:0000256" key="3">
    <source>
        <dbReference type="ARBA" id="ARBA00022525"/>
    </source>
</evidence>
<dbReference type="CDD" id="cd00273">
    <property type="entry name" value="Chemokine_CXC"/>
    <property type="match status" value="1"/>
</dbReference>
<dbReference type="EMBL" id="KJ882284">
    <property type="protein sequence ID" value="AID54722.1"/>
    <property type="molecule type" value="Genomic_DNA"/>
</dbReference>
<evidence type="ECO:0000256" key="5">
    <source>
        <dbReference type="ARBA" id="ARBA00023157"/>
    </source>
</evidence>
<dbReference type="InterPro" id="IPR033899">
    <property type="entry name" value="CXC_Chemokine_domain"/>
</dbReference>
<dbReference type="InterPro" id="IPR039809">
    <property type="entry name" value="Chemokine_b/g/d"/>
</dbReference>
<organism evidence="8">
    <name type="scientific">Rhesus cytomegalovirus (strain 68-1)</name>
    <name type="common">RhCMV</name>
    <dbReference type="NCBI Taxonomy" id="47929"/>
    <lineage>
        <taxon>Viruses</taxon>
        <taxon>Duplodnaviria</taxon>
        <taxon>Heunggongvirae</taxon>
        <taxon>Peploviricota</taxon>
        <taxon>Herviviricetes</taxon>
        <taxon>Herpesvirales</taxon>
        <taxon>Orthoherpesviridae</taxon>
        <taxon>Betaherpesvirinae</taxon>
        <taxon>Cytomegalovirus</taxon>
        <taxon>Cytomegalovirus macacinebeta3</taxon>
    </lineage>
</organism>
<dbReference type="SUPFAM" id="SSF54117">
    <property type="entry name" value="Interleukin 8-like chemokines"/>
    <property type="match status" value="1"/>
</dbReference>
<evidence type="ECO:0000256" key="6">
    <source>
        <dbReference type="ARBA" id="ARBA00023198"/>
    </source>
</evidence>
<dbReference type="GO" id="GO:0008083">
    <property type="term" value="F:growth factor activity"/>
    <property type="evidence" value="ECO:0007669"/>
    <property type="project" value="UniProtKB-KW"/>
</dbReference>
<dbReference type="Gene3D" id="2.40.50.40">
    <property type="match status" value="1"/>
</dbReference>
<dbReference type="SMART" id="SM00199">
    <property type="entry name" value="SCY"/>
    <property type="match status" value="1"/>
</dbReference>
<reference evidence="9" key="2">
    <citation type="journal article" date="2011" name="J. Virol.">
        <title>Open reading frames carried on UL/b' are implicated in shedding and horizontal transmission of rhesus cytomegalovirus in rhesus monkeys.</title>
        <authorList>
            <person name="Oxford K.L."/>
            <person name="Strelow L."/>
            <person name="Yue Y."/>
            <person name="Chang W.L."/>
            <person name="Schmidt K.A."/>
            <person name="Diamond D.J."/>
            <person name="Barry P.A."/>
        </authorList>
    </citation>
    <scope>NUCLEOTIDE SEQUENCE</scope>
    <source>
        <strain evidence="10">NEPRC-Colon-8</strain>
        <strain evidence="9">NEPRC-MesLN-1</strain>
    </source>
</reference>
<accession>F8V7G6</accession>
<reference evidence="9" key="4">
    <citation type="submission" date="2011-05" db="EMBL/GenBank/DDBJ databases">
        <authorList>
            <person name="Assaf B."/>
            <person name="Deere J.D."/>
            <person name="Oxford K.L."/>
            <person name="Kaur A."/>
            <person name="Diamond D.J."/>
            <person name="Barry P.A."/>
        </authorList>
    </citation>
    <scope>NUCLEOTIDE SEQUENCE</scope>
    <source>
        <strain evidence="9">NEPRC-MesLN-1</strain>
    </source>
</reference>
<accession>A7LBH8</accession>
<dbReference type="GO" id="GO:0005576">
    <property type="term" value="C:extracellular region"/>
    <property type="evidence" value="ECO:0007669"/>
    <property type="project" value="UniProtKB-SubCell"/>
</dbReference>
<reference evidence="10" key="3">
    <citation type="submission" date="2011-05" db="EMBL/GenBank/DDBJ databases">
        <authorList>
            <person name="Assaf B."/>
            <person name="Deere J.D."/>
            <person name="Kaur A."/>
            <person name="Barry P.A."/>
        </authorList>
    </citation>
    <scope>NUCLEOTIDE SEQUENCE</scope>
    <source>
        <strain evidence="10">NEPRC-Colon-8</strain>
    </source>
</reference>
<keyword evidence="3" id="KW-0964">Secreted</keyword>
<protein>
    <submittedName>
        <fullName evidence="8 9">UL146b</fullName>
    </submittedName>
</protein>
<keyword evidence="4" id="KW-0339">Growth factor</keyword>